<dbReference type="GO" id="GO:0005506">
    <property type="term" value="F:iron ion binding"/>
    <property type="evidence" value="ECO:0007669"/>
    <property type="project" value="InterPro"/>
</dbReference>
<gene>
    <name evidence="8" type="primary">Acey_s0575.g199</name>
    <name evidence="8" type="ORF">Y032_0575g199</name>
</gene>
<dbReference type="Gene3D" id="1.10.630.10">
    <property type="entry name" value="Cytochrome P450"/>
    <property type="match status" value="1"/>
</dbReference>
<dbReference type="GO" id="GO:0004497">
    <property type="term" value="F:monooxygenase activity"/>
    <property type="evidence" value="ECO:0007669"/>
    <property type="project" value="UniProtKB-KW"/>
</dbReference>
<dbReference type="Pfam" id="PF00067">
    <property type="entry name" value="p450"/>
    <property type="match status" value="2"/>
</dbReference>
<dbReference type="InterPro" id="IPR036396">
    <property type="entry name" value="Cyt_P450_sf"/>
</dbReference>
<evidence type="ECO:0000256" key="3">
    <source>
        <dbReference type="ARBA" id="ARBA00022617"/>
    </source>
</evidence>
<comment type="caution">
    <text evidence="8">The sequence shown here is derived from an EMBL/GenBank/DDBJ whole genome shotgun (WGS) entry which is preliminary data.</text>
</comment>
<dbReference type="InterPro" id="IPR050476">
    <property type="entry name" value="Insect_CytP450_Detox"/>
</dbReference>
<evidence type="ECO:0000256" key="4">
    <source>
        <dbReference type="ARBA" id="ARBA00022723"/>
    </source>
</evidence>
<evidence type="ECO:0000313" key="9">
    <source>
        <dbReference type="Proteomes" id="UP000024635"/>
    </source>
</evidence>
<dbReference type="OrthoDB" id="5853600at2759"/>
<reference evidence="9" key="1">
    <citation type="journal article" date="2015" name="Nat. Genet.">
        <title>The genome and transcriptome of the zoonotic hookworm Ancylostoma ceylanicum identify infection-specific gene families.</title>
        <authorList>
            <person name="Schwarz E.M."/>
            <person name="Hu Y."/>
            <person name="Antoshechkin I."/>
            <person name="Miller M.M."/>
            <person name="Sternberg P.W."/>
            <person name="Aroian R.V."/>
        </authorList>
    </citation>
    <scope>NUCLEOTIDE SEQUENCE</scope>
    <source>
        <strain evidence="9">HY135</strain>
    </source>
</reference>
<dbReference type="InterPro" id="IPR002401">
    <property type="entry name" value="Cyt_P450_E_grp-I"/>
</dbReference>
<dbReference type="InterPro" id="IPR001128">
    <property type="entry name" value="Cyt_P450"/>
</dbReference>
<dbReference type="AlphaFoldDB" id="A0A016WNN6"/>
<dbReference type="EMBL" id="JARK01000175">
    <property type="protein sequence ID" value="EYC41275.1"/>
    <property type="molecule type" value="Genomic_DNA"/>
</dbReference>
<keyword evidence="7" id="KW-0503">Monooxygenase</keyword>
<evidence type="ECO:0000256" key="5">
    <source>
        <dbReference type="ARBA" id="ARBA00023002"/>
    </source>
</evidence>
<comment type="similarity">
    <text evidence="2">Belongs to the cytochrome P450 family.</text>
</comment>
<dbReference type="GO" id="GO:0016705">
    <property type="term" value="F:oxidoreductase activity, acting on paired donors, with incorporation or reduction of molecular oxygen"/>
    <property type="evidence" value="ECO:0007669"/>
    <property type="project" value="InterPro"/>
</dbReference>
<evidence type="ECO:0008006" key="10">
    <source>
        <dbReference type="Google" id="ProtNLM"/>
    </source>
</evidence>
<accession>A0A016WNN6</accession>
<evidence type="ECO:0000256" key="6">
    <source>
        <dbReference type="ARBA" id="ARBA00023004"/>
    </source>
</evidence>
<proteinExistence type="inferred from homology"/>
<dbReference type="SUPFAM" id="SSF48264">
    <property type="entry name" value="Cytochrome P450"/>
    <property type="match status" value="1"/>
</dbReference>
<evidence type="ECO:0000256" key="2">
    <source>
        <dbReference type="ARBA" id="ARBA00010617"/>
    </source>
</evidence>
<keyword evidence="3" id="KW-0349">Heme</keyword>
<keyword evidence="9" id="KW-1185">Reference proteome</keyword>
<comment type="cofactor">
    <cofactor evidence="1">
        <name>heme</name>
        <dbReference type="ChEBI" id="CHEBI:30413"/>
    </cofactor>
</comment>
<dbReference type="PANTHER" id="PTHR24292">
    <property type="entry name" value="CYTOCHROME P450"/>
    <property type="match status" value="1"/>
</dbReference>
<dbReference type="PRINTS" id="PR00463">
    <property type="entry name" value="EP450I"/>
</dbReference>
<name>A0A016WNN6_9BILA</name>
<keyword evidence="6" id="KW-0408">Iron</keyword>
<keyword evidence="5" id="KW-0560">Oxidoreductase</keyword>
<dbReference type="STRING" id="53326.A0A016WNN6"/>
<organism evidence="8 9">
    <name type="scientific">Ancylostoma ceylanicum</name>
    <dbReference type="NCBI Taxonomy" id="53326"/>
    <lineage>
        <taxon>Eukaryota</taxon>
        <taxon>Metazoa</taxon>
        <taxon>Ecdysozoa</taxon>
        <taxon>Nematoda</taxon>
        <taxon>Chromadorea</taxon>
        <taxon>Rhabditida</taxon>
        <taxon>Rhabditina</taxon>
        <taxon>Rhabditomorpha</taxon>
        <taxon>Strongyloidea</taxon>
        <taxon>Ancylostomatidae</taxon>
        <taxon>Ancylostomatinae</taxon>
        <taxon>Ancylostoma</taxon>
    </lineage>
</organism>
<dbReference type="GO" id="GO:0020037">
    <property type="term" value="F:heme binding"/>
    <property type="evidence" value="ECO:0007669"/>
    <property type="project" value="InterPro"/>
</dbReference>
<protein>
    <recommendedName>
        <fullName evidence="10">Unspecific monooxygenase</fullName>
    </recommendedName>
</protein>
<dbReference type="Proteomes" id="UP000024635">
    <property type="component" value="Unassembled WGS sequence"/>
</dbReference>
<evidence type="ECO:0000313" key="8">
    <source>
        <dbReference type="EMBL" id="EYC41275.1"/>
    </source>
</evidence>
<evidence type="ECO:0000256" key="1">
    <source>
        <dbReference type="ARBA" id="ARBA00001971"/>
    </source>
</evidence>
<sequence>MILLLVFAVSLIAAIIRYYQWQLDYWKRRGIPGPPGTIFVGNMHSLTDRAKPIGLVVREWTKVYGKVYGIQEGLRRTLVVSDVEMIKELFMRKFEYFYGRKTNAIVGDVEKDSRVHLFESQGVRWKRLRAISSPAFSSGSLKKIRPTVEDSTLALMELFDERAGQQAFNIFTYYKEFTMDVICRIAMGQKGSKMFTDDKVDRIDKRLMPQSALEKSINFYCSKIWSCGIDEFIRGFLVQEGAEKLEEATFDGGQIFGRSFRQPVFYLASIFPGSRLYLRQIFMASSKLRQSSVPGIFKQIYNTIDDRIKKREQTVVGEETQEPTDFIDLFLDARAEQDFDNHAEFTKMGVHVTKQLTREEIAAQCFIFLLAGFDTTANSLAYITYLLAKNPDIQRNLQEEIDQYCDLETISYETLASMKYLDCSVKEGLRMYPTANIFRGIGPSPLQEQEILDPELEHCTGGATELCDWSRNWPTYELFCAAHFPTMLHPSKLLTLSCMR</sequence>
<keyword evidence="4" id="KW-0479">Metal-binding</keyword>
<dbReference type="PANTHER" id="PTHR24292:SF102">
    <property type="entry name" value="CYTOCHROME P450 FAMILY-RELATED"/>
    <property type="match status" value="1"/>
</dbReference>
<evidence type="ECO:0000256" key="7">
    <source>
        <dbReference type="ARBA" id="ARBA00023033"/>
    </source>
</evidence>